<organism evidence="1 2">
    <name type="scientific">Candidatus Uhrbacteria bacterium RIFOXYC2_FULL_47_19</name>
    <dbReference type="NCBI Taxonomy" id="1802424"/>
    <lineage>
        <taxon>Bacteria</taxon>
        <taxon>Candidatus Uhriibacteriota</taxon>
    </lineage>
</organism>
<proteinExistence type="predicted"/>
<dbReference type="AlphaFoldDB" id="A0A1F7WEH8"/>
<dbReference type="EMBL" id="MGFG01000013">
    <property type="protein sequence ID" value="OGM01190.1"/>
    <property type="molecule type" value="Genomic_DNA"/>
</dbReference>
<sequence length="149" mass="16383">MVGVGCSEPSTEVISDDNSQTVRVELNGLSFVLPDDWSVRSVDGDTAYFGVPDSEYDVVIPFMVKETESFDGSSDEPFSKETDSGAKIYNEVCAPSLGCRYIDFGGKVYLASFLSPRSNELAPEDLDGPWFPRTEVTQDQLFNVIDTVK</sequence>
<name>A0A1F7WEH8_9BACT</name>
<gene>
    <name evidence="1" type="ORF">A2480_04430</name>
</gene>
<evidence type="ECO:0000313" key="1">
    <source>
        <dbReference type="EMBL" id="OGM01190.1"/>
    </source>
</evidence>
<dbReference type="Proteomes" id="UP000176988">
    <property type="component" value="Unassembled WGS sequence"/>
</dbReference>
<reference evidence="1 2" key="1">
    <citation type="journal article" date="2016" name="Nat. Commun.">
        <title>Thousands of microbial genomes shed light on interconnected biogeochemical processes in an aquifer system.</title>
        <authorList>
            <person name="Anantharaman K."/>
            <person name="Brown C.T."/>
            <person name="Hug L.A."/>
            <person name="Sharon I."/>
            <person name="Castelle C.J."/>
            <person name="Probst A.J."/>
            <person name="Thomas B.C."/>
            <person name="Singh A."/>
            <person name="Wilkins M.J."/>
            <person name="Karaoz U."/>
            <person name="Brodie E.L."/>
            <person name="Williams K.H."/>
            <person name="Hubbard S.S."/>
            <person name="Banfield J.F."/>
        </authorList>
    </citation>
    <scope>NUCLEOTIDE SEQUENCE [LARGE SCALE GENOMIC DNA]</scope>
</reference>
<evidence type="ECO:0000313" key="2">
    <source>
        <dbReference type="Proteomes" id="UP000176988"/>
    </source>
</evidence>
<dbReference type="STRING" id="1802424.A2480_04430"/>
<accession>A0A1F7WEH8</accession>
<comment type="caution">
    <text evidence="1">The sequence shown here is derived from an EMBL/GenBank/DDBJ whole genome shotgun (WGS) entry which is preliminary data.</text>
</comment>
<protein>
    <submittedName>
        <fullName evidence="1">Uncharacterized protein</fullName>
    </submittedName>
</protein>